<dbReference type="OrthoDB" id="9802264at2"/>
<dbReference type="EC" id="3.6.3.-" evidence="7"/>
<dbReference type="NCBIfam" id="NF007739">
    <property type="entry name" value="PRK10419.1"/>
    <property type="match status" value="2"/>
</dbReference>
<dbReference type="InterPro" id="IPR003439">
    <property type="entry name" value="ABC_transporter-like_ATP-bd"/>
</dbReference>
<evidence type="ECO:0000313" key="8">
    <source>
        <dbReference type="Proteomes" id="UP000268844"/>
    </source>
</evidence>
<accession>A0A447IDE6</accession>
<sequence length="543" mass="58884">MTAPLLSVRDLTIGFGASPAARSVSFDISPGETVALVGESGSGKSVTALSVLKLLPPSATLSGSIRLDGTELVGADDATLRQVRGNRVGMIFQEPMSSLNPLHSIGKQIGETLAVHQGLRKTAARKRTLELLDAVGIPDPLHRFDDFPHQLSGGQRQRVMIAMALANDPKLLIADEPTTALDVTVQAQILALLKKLQRDNGMAMLFITHDLTIVRRIADRVCVMTGGEIVESGPVNAIFDKPQHDYTKRLLAASPRGDALVPAADAPTMVEATDLKVWFPIKRGLLRRVVGHIRAVDGVDLTIKKGETLGVVGESGSGKSSLGYAMLRLIPSKGRIVVLGNPVQARSWRALRPLRKNMQIVFQDPYGSLSPRMSVREIVEEGLGVHMPQLTRAERAEKVTAALREVGLDPAVTSRYPHEFSGGQRQRIAIARALVLEPDFLVLDEPTSALDVSIQAQVIDLLRDVQYRRQLSYLFISHDLRVVRALAHRLIVMRHGKVVEQGLAADIFAAPQQDYTRQLLAAAFELASPETVNGTTIAPDADI</sequence>
<gene>
    <name evidence="7" type="primary">gsiA_8</name>
    <name evidence="7" type="ORF">DEVEQU_02658</name>
</gene>
<feature type="domain" description="ABC transporter" evidence="6">
    <location>
        <begin position="281"/>
        <end position="520"/>
    </location>
</feature>
<dbReference type="SUPFAM" id="SSF52540">
    <property type="entry name" value="P-loop containing nucleoside triphosphate hydrolases"/>
    <property type="match status" value="2"/>
</dbReference>
<evidence type="ECO:0000256" key="3">
    <source>
        <dbReference type="ARBA" id="ARBA00022448"/>
    </source>
</evidence>
<evidence type="ECO:0000256" key="1">
    <source>
        <dbReference type="ARBA" id="ARBA00004417"/>
    </source>
</evidence>
<dbReference type="AlphaFoldDB" id="A0A447IDE6"/>
<dbReference type="GO" id="GO:0005524">
    <property type="term" value="F:ATP binding"/>
    <property type="evidence" value="ECO:0007669"/>
    <property type="project" value="UniProtKB-KW"/>
</dbReference>
<dbReference type="PROSITE" id="PS00211">
    <property type="entry name" value="ABC_TRANSPORTER_1"/>
    <property type="match status" value="2"/>
</dbReference>
<evidence type="ECO:0000256" key="2">
    <source>
        <dbReference type="ARBA" id="ARBA00005417"/>
    </source>
</evidence>
<dbReference type="RefSeq" id="WP_126151057.1">
    <property type="nucleotide sequence ID" value="NZ_JBHTMH010000002.1"/>
</dbReference>
<dbReference type="InterPro" id="IPR027417">
    <property type="entry name" value="P-loop_NTPase"/>
</dbReference>
<organism evidence="7 8">
    <name type="scientific">Devosia equisanguinis</name>
    <dbReference type="NCBI Taxonomy" id="2490941"/>
    <lineage>
        <taxon>Bacteria</taxon>
        <taxon>Pseudomonadati</taxon>
        <taxon>Pseudomonadota</taxon>
        <taxon>Alphaproteobacteria</taxon>
        <taxon>Hyphomicrobiales</taxon>
        <taxon>Devosiaceae</taxon>
        <taxon>Devosia</taxon>
    </lineage>
</organism>
<keyword evidence="7" id="KW-0378">Hydrolase</keyword>
<dbReference type="GO" id="GO:0005886">
    <property type="term" value="C:plasma membrane"/>
    <property type="evidence" value="ECO:0007669"/>
    <property type="project" value="UniProtKB-SubCell"/>
</dbReference>
<dbReference type="GO" id="GO:0015833">
    <property type="term" value="P:peptide transport"/>
    <property type="evidence" value="ECO:0007669"/>
    <property type="project" value="InterPro"/>
</dbReference>
<dbReference type="InterPro" id="IPR050319">
    <property type="entry name" value="ABC_transp_ATP-bind"/>
</dbReference>
<dbReference type="Pfam" id="PF00005">
    <property type="entry name" value="ABC_tran"/>
    <property type="match status" value="2"/>
</dbReference>
<dbReference type="SMART" id="SM00382">
    <property type="entry name" value="AAA"/>
    <property type="match status" value="2"/>
</dbReference>
<dbReference type="PROSITE" id="PS50893">
    <property type="entry name" value="ABC_TRANSPORTER_2"/>
    <property type="match status" value="2"/>
</dbReference>
<dbReference type="Proteomes" id="UP000268844">
    <property type="component" value="Unassembled WGS sequence"/>
</dbReference>
<dbReference type="GO" id="GO:0055085">
    <property type="term" value="P:transmembrane transport"/>
    <property type="evidence" value="ECO:0007669"/>
    <property type="project" value="UniProtKB-ARBA"/>
</dbReference>
<dbReference type="Pfam" id="PF08352">
    <property type="entry name" value="oligo_HPY"/>
    <property type="match status" value="2"/>
</dbReference>
<dbReference type="CDD" id="cd03257">
    <property type="entry name" value="ABC_NikE_OppD_transporters"/>
    <property type="match status" value="2"/>
</dbReference>
<dbReference type="InterPro" id="IPR017871">
    <property type="entry name" value="ABC_transporter-like_CS"/>
</dbReference>
<dbReference type="EMBL" id="UZWD01000033">
    <property type="protein sequence ID" value="VDS05516.1"/>
    <property type="molecule type" value="Genomic_DNA"/>
</dbReference>
<keyword evidence="8" id="KW-1185">Reference proteome</keyword>
<comment type="similarity">
    <text evidence="2">Belongs to the ABC transporter superfamily.</text>
</comment>
<comment type="subcellular location">
    <subcellularLocation>
        <location evidence="1">Cell inner membrane</location>
        <topology evidence="1">Peripheral membrane protein</topology>
    </subcellularLocation>
</comment>
<proteinExistence type="inferred from homology"/>
<dbReference type="NCBIfam" id="NF008453">
    <property type="entry name" value="PRK11308.1"/>
    <property type="match status" value="2"/>
</dbReference>
<evidence type="ECO:0000256" key="4">
    <source>
        <dbReference type="ARBA" id="ARBA00022741"/>
    </source>
</evidence>
<dbReference type="InterPro" id="IPR003593">
    <property type="entry name" value="AAA+_ATPase"/>
</dbReference>
<dbReference type="Gene3D" id="3.40.50.300">
    <property type="entry name" value="P-loop containing nucleotide triphosphate hydrolases"/>
    <property type="match status" value="2"/>
</dbReference>
<reference evidence="7 8" key="1">
    <citation type="submission" date="2018-12" db="EMBL/GenBank/DDBJ databases">
        <authorList>
            <person name="Criscuolo A."/>
        </authorList>
    </citation>
    <scope>NUCLEOTIDE SEQUENCE [LARGE SCALE GENOMIC DNA]</scope>
    <source>
        <strain evidence="7">ACIP1116281</strain>
    </source>
</reference>
<dbReference type="PANTHER" id="PTHR43776:SF7">
    <property type="entry name" value="D,D-DIPEPTIDE TRANSPORT ATP-BINDING PROTEIN DDPF-RELATED"/>
    <property type="match status" value="1"/>
</dbReference>
<keyword evidence="3" id="KW-0813">Transport</keyword>
<dbReference type="GO" id="GO:0016887">
    <property type="term" value="F:ATP hydrolysis activity"/>
    <property type="evidence" value="ECO:0007669"/>
    <property type="project" value="InterPro"/>
</dbReference>
<name>A0A447IDE6_9HYPH</name>
<dbReference type="InterPro" id="IPR013563">
    <property type="entry name" value="Oligopep_ABC_C"/>
</dbReference>
<keyword evidence="5 7" id="KW-0067">ATP-binding</keyword>
<evidence type="ECO:0000259" key="6">
    <source>
        <dbReference type="PROSITE" id="PS50893"/>
    </source>
</evidence>
<dbReference type="FunFam" id="3.40.50.300:FF:000016">
    <property type="entry name" value="Oligopeptide ABC transporter ATP-binding component"/>
    <property type="match status" value="2"/>
</dbReference>
<evidence type="ECO:0000256" key="5">
    <source>
        <dbReference type="ARBA" id="ARBA00022840"/>
    </source>
</evidence>
<feature type="domain" description="ABC transporter" evidence="6">
    <location>
        <begin position="6"/>
        <end position="251"/>
    </location>
</feature>
<keyword evidence="4" id="KW-0547">Nucleotide-binding</keyword>
<dbReference type="PANTHER" id="PTHR43776">
    <property type="entry name" value="TRANSPORT ATP-BINDING PROTEIN"/>
    <property type="match status" value="1"/>
</dbReference>
<protein>
    <submittedName>
        <fullName evidence="7">Glutathione import ATP-binding protein GsiA</fullName>
        <ecNumber evidence="7">3.6.3.-</ecNumber>
    </submittedName>
</protein>
<evidence type="ECO:0000313" key="7">
    <source>
        <dbReference type="EMBL" id="VDS05516.1"/>
    </source>
</evidence>